<gene>
    <name evidence="3" type="ORF">MNBD_ALPHA08-1149</name>
</gene>
<dbReference type="PANTHER" id="PTHR33231:SF1">
    <property type="entry name" value="30S RIBOSOMAL PROTEIN"/>
    <property type="match status" value="1"/>
</dbReference>
<dbReference type="InterPro" id="IPR032528">
    <property type="entry name" value="Ribosom_S30AE_C"/>
</dbReference>
<keyword evidence="1" id="KW-0810">Translation regulation</keyword>
<dbReference type="SUPFAM" id="SSF69754">
    <property type="entry name" value="Ribosome binding protein Y (YfiA homologue)"/>
    <property type="match status" value="1"/>
</dbReference>
<organism evidence="3">
    <name type="scientific">hydrothermal vent metagenome</name>
    <dbReference type="NCBI Taxonomy" id="652676"/>
    <lineage>
        <taxon>unclassified sequences</taxon>
        <taxon>metagenomes</taxon>
        <taxon>ecological metagenomes</taxon>
    </lineage>
</organism>
<feature type="domain" description="Sigma 54 modulation/S30EA ribosomal protein C-terminal" evidence="2">
    <location>
        <begin position="130"/>
        <end position="183"/>
    </location>
</feature>
<dbReference type="GO" id="GO:0043024">
    <property type="term" value="F:ribosomal small subunit binding"/>
    <property type="evidence" value="ECO:0007669"/>
    <property type="project" value="TreeGrafter"/>
</dbReference>
<proteinExistence type="inferred from homology"/>
<dbReference type="Pfam" id="PF02482">
    <property type="entry name" value="Ribosomal_S30AE"/>
    <property type="match status" value="1"/>
</dbReference>
<evidence type="ECO:0000313" key="3">
    <source>
        <dbReference type="EMBL" id="VAW02138.1"/>
    </source>
</evidence>
<dbReference type="Gene3D" id="3.30.160.100">
    <property type="entry name" value="Ribosome hibernation promotion factor-like"/>
    <property type="match status" value="1"/>
</dbReference>
<dbReference type="GO" id="GO:0022627">
    <property type="term" value="C:cytosolic small ribosomal subunit"/>
    <property type="evidence" value="ECO:0007669"/>
    <property type="project" value="TreeGrafter"/>
</dbReference>
<dbReference type="EMBL" id="UOEC01000195">
    <property type="protein sequence ID" value="VAW02138.1"/>
    <property type="molecule type" value="Genomic_DNA"/>
</dbReference>
<dbReference type="CDD" id="cd00552">
    <property type="entry name" value="RaiA"/>
    <property type="match status" value="1"/>
</dbReference>
<dbReference type="InterPro" id="IPR050574">
    <property type="entry name" value="HPF/YfiA_ribosome-assoc"/>
</dbReference>
<evidence type="ECO:0000256" key="1">
    <source>
        <dbReference type="ARBA" id="ARBA00022845"/>
    </source>
</evidence>
<name>A0A3B0SAL9_9ZZZZ</name>
<dbReference type="GO" id="GO:0045900">
    <property type="term" value="P:negative regulation of translational elongation"/>
    <property type="evidence" value="ECO:0007669"/>
    <property type="project" value="TreeGrafter"/>
</dbReference>
<evidence type="ECO:0000259" key="2">
    <source>
        <dbReference type="Pfam" id="PF16321"/>
    </source>
</evidence>
<dbReference type="HAMAP" id="MF_00839">
    <property type="entry name" value="HPF"/>
    <property type="match status" value="1"/>
</dbReference>
<dbReference type="Pfam" id="PF16321">
    <property type="entry name" value="Ribosom_S30AE_C"/>
    <property type="match status" value="1"/>
</dbReference>
<dbReference type="PANTHER" id="PTHR33231">
    <property type="entry name" value="30S RIBOSOMAL PROTEIN"/>
    <property type="match status" value="1"/>
</dbReference>
<reference evidence="3" key="1">
    <citation type="submission" date="2018-06" db="EMBL/GenBank/DDBJ databases">
        <authorList>
            <person name="Zhirakovskaya E."/>
        </authorList>
    </citation>
    <scope>NUCLEOTIDE SEQUENCE</scope>
</reference>
<dbReference type="InterPro" id="IPR038416">
    <property type="entry name" value="Ribosom_S30AE_C_sf"/>
</dbReference>
<dbReference type="AlphaFoldDB" id="A0A3B0SAL9"/>
<accession>A0A3B0SAL9</accession>
<dbReference type="InterPro" id="IPR034694">
    <property type="entry name" value="HPF_long/plastid"/>
</dbReference>
<dbReference type="NCBIfam" id="TIGR00741">
    <property type="entry name" value="yfiA"/>
    <property type="match status" value="1"/>
</dbReference>
<dbReference type="InterPro" id="IPR003489">
    <property type="entry name" value="RHF/RaiA"/>
</dbReference>
<dbReference type="InterPro" id="IPR036567">
    <property type="entry name" value="RHF-like"/>
</dbReference>
<protein>
    <submittedName>
        <fullName evidence="3">Ribosome hibernation promoting factor Hpf</fullName>
    </submittedName>
</protein>
<dbReference type="Gene3D" id="3.30.505.50">
    <property type="entry name" value="Sigma 54 modulation/S30EA ribosomal protein, C-terminal domain"/>
    <property type="match status" value="1"/>
</dbReference>
<sequence>MQIQITGKNIDIGTALRQHIEDKVSSNVEKYDNRAISVNVTVEKQKSTFLCECVLHLATGLTLHSKGDGGDAYSSFDLCLEHLETRLRRYKRRLGNHHRQRQKPVQIADAASFVIAADSNAESEESEELNPVIIAESNTEIAHLSVGEAVMKLEISNSQFVLFKNDQHEQVNIVYRRDDGNIGWIDPSRTAKS</sequence>